<dbReference type="OrthoDB" id="9800872at2"/>
<dbReference type="SMART" id="SM00450">
    <property type="entry name" value="RHOD"/>
    <property type="match status" value="1"/>
</dbReference>
<keyword evidence="3" id="KW-1185">Reference proteome</keyword>
<dbReference type="InterPro" id="IPR001763">
    <property type="entry name" value="Rhodanese-like_dom"/>
</dbReference>
<dbReference type="InterPro" id="IPR050229">
    <property type="entry name" value="GlpE_sulfurtransferase"/>
</dbReference>
<name>A0A1M5MZ85_9FIRM</name>
<dbReference type="PANTHER" id="PTHR43031:SF1">
    <property type="entry name" value="PYRIDINE NUCLEOTIDE-DISULPHIDE OXIDOREDUCTASE"/>
    <property type="match status" value="1"/>
</dbReference>
<keyword evidence="2" id="KW-0808">Transferase</keyword>
<organism evidence="2 3">
    <name type="scientific">Asaccharospora irregularis DSM 2635</name>
    <dbReference type="NCBI Taxonomy" id="1121321"/>
    <lineage>
        <taxon>Bacteria</taxon>
        <taxon>Bacillati</taxon>
        <taxon>Bacillota</taxon>
        <taxon>Clostridia</taxon>
        <taxon>Peptostreptococcales</taxon>
        <taxon>Peptostreptococcaceae</taxon>
        <taxon>Asaccharospora</taxon>
    </lineage>
</organism>
<evidence type="ECO:0000259" key="1">
    <source>
        <dbReference type="PROSITE" id="PS50206"/>
    </source>
</evidence>
<evidence type="ECO:0000313" key="3">
    <source>
        <dbReference type="Proteomes" id="UP000243255"/>
    </source>
</evidence>
<dbReference type="CDD" id="cd00158">
    <property type="entry name" value="RHOD"/>
    <property type="match status" value="1"/>
</dbReference>
<dbReference type="Proteomes" id="UP000243255">
    <property type="component" value="Unassembled WGS sequence"/>
</dbReference>
<sequence length="99" mass="11561">MNYKNINKKQLKEILDKKEDIVLIDVRTKDEFLEGSIESAINLPLQDIPYNIDELDEYRDSKIVIYCRSGHRSITACNLLSVEGFDNLYNLDKGIIDYF</sequence>
<dbReference type="SUPFAM" id="SSF52821">
    <property type="entry name" value="Rhodanese/Cell cycle control phosphatase"/>
    <property type="match status" value="1"/>
</dbReference>
<dbReference type="Pfam" id="PF00581">
    <property type="entry name" value="Rhodanese"/>
    <property type="match status" value="1"/>
</dbReference>
<dbReference type="RefSeq" id="WP_073125029.1">
    <property type="nucleotide sequence ID" value="NZ_BAABCH010000002.1"/>
</dbReference>
<dbReference type="Gene3D" id="3.40.250.10">
    <property type="entry name" value="Rhodanese-like domain"/>
    <property type="match status" value="1"/>
</dbReference>
<dbReference type="GO" id="GO:0016740">
    <property type="term" value="F:transferase activity"/>
    <property type="evidence" value="ECO:0007669"/>
    <property type="project" value="UniProtKB-KW"/>
</dbReference>
<evidence type="ECO:0000313" key="2">
    <source>
        <dbReference type="EMBL" id="SHG82249.1"/>
    </source>
</evidence>
<dbReference type="InterPro" id="IPR036873">
    <property type="entry name" value="Rhodanese-like_dom_sf"/>
</dbReference>
<feature type="domain" description="Rhodanese" evidence="1">
    <location>
        <begin position="17"/>
        <end position="98"/>
    </location>
</feature>
<dbReference type="AlphaFoldDB" id="A0A1M5MZ85"/>
<gene>
    <name evidence="2" type="ORF">SAMN04488530_10866</name>
</gene>
<dbReference type="PANTHER" id="PTHR43031">
    <property type="entry name" value="FAD-DEPENDENT OXIDOREDUCTASE"/>
    <property type="match status" value="1"/>
</dbReference>
<proteinExistence type="predicted"/>
<dbReference type="STRING" id="1121321.SAMN04488530_10866"/>
<dbReference type="PROSITE" id="PS50206">
    <property type="entry name" value="RHODANESE_3"/>
    <property type="match status" value="1"/>
</dbReference>
<dbReference type="EMBL" id="FQWX01000008">
    <property type="protein sequence ID" value="SHG82249.1"/>
    <property type="molecule type" value="Genomic_DNA"/>
</dbReference>
<protein>
    <submittedName>
        <fullName evidence="2">Rhodanese-related sulfurtransferase</fullName>
    </submittedName>
</protein>
<accession>A0A1M5MZ85</accession>
<reference evidence="3" key="1">
    <citation type="submission" date="2016-11" db="EMBL/GenBank/DDBJ databases">
        <authorList>
            <person name="Varghese N."/>
            <person name="Submissions S."/>
        </authorList>
    </citation>
    <scope>NUCLEOTIDE SEQUENCE [LARGE SCALE GENOMIC DNA]</scope>
    <source>
        <strain evidence="3">DSM 2635</strain>
    </source>
</reference>